<dbReference type="RefSeq" id="WP_223629087.1">
    <property type="nucleotide sequence ID" value="NZ_JAIQDJ010000004.1"/>
</dbReference>
<evidence type="ECO:0000256" key="1">
    <source>
        <dbReference type="SAM" id="MobiDB-lite"/>
    </source>
</evidence>
<keyword evidence="2" id="KW-1133">Transmembrane helix</keyword>
<feature type="transmembrane region" description="Helical" evidence="2">
    <location>
        <begin position="12"/>
        <end position="32"/>
    </location>
</feature>
<dbReference type="Proteomes" id="UP001430290">
    <property type="component" value="Unassembled WGS sequence"/>
</dbReference>
<accession>A0ABS7TEW9</accession>
<gene>
    <name evidence="3" type="ORF">K7B09_08740</name>
</gene>
<sequence length="223" mass="23641">MALVDLLQRKPMPVAVVAGAIMGTVVGLFLPIRAADPPKAEEATWSLPNAQALKRFSDNTYQAVRSAKFWGDLLMPGQRGAEKKQATWTLTGIVTSPVVQVSVSEAGKQGQPVQTWVRVGEKLPDGAVLNAVTRDRIWVTKDDCKRVKSLYQNSVHPDPEGCIGPDGKPVTPAAGTDKPTVVMPSAPVAPVEPPSKPPQGTTAPRNGAQSSSSYRQISGKSLA</sequence>
<evidence type="ECO:0000313" key="3">
    <source>
        <dbReference type="EMBL" id="MBZ4186408.1"/>
    </source>
</evidence>
<feature type="compositionally biased region" description="Low complexity" evidence="1">
    <location>
        <begin position="179"/>
        <end position="189"/>
    </location>
</feature>
<comment type="caution">
    <text evidence="3">The sequence shown here is derived from an EMBL/GenBank/DDBJ whole genome shotgun (WGS) entry which is preliminary data.</text>
</comment>
<proteinExistence type="predicted"/>
<organism evidence="3 4">
    <name type="scientific">Thermomonas beijingensis</name>
    <dbReference type="NCBI Taxonomy" id="2872701"/>
    <lineage>
        <taxon>Bacteria</taxon>
        <taxon>Pseudomonadati</taxon>
        <taxon>Pseudomonadota</taxon>
        <taxon>Gammaproteobacteria</taxon>
        <taxon>Lysobacterales</taxon>
        <taxon>Lysobacteraceae</taxon>
        <taxon>Thermomonas</taxon>
    </lineage>
</organism>
<evidence type="ECO:0000256" key="2">
    <source>
        <dbReference type="SAM" id="Phobius"/>
    </source>
</evidence>
<protein>
    <submittedName>
        <fullName evidence="3">Uncharacterized protein</fullName>
    </submittedName>
</protein>
<name>A0ABS7TEW9_9GAMM</name>
<keyword evidence="4" id="KW-1185">Reference proteome</keyword>
<dbReference type="EMBL" id="JAIQDJ010000004">
    <property type="protein sequence ID" value="MBZ4186408.1"/>
    <property type="molecule type" value="Genomic_DNA"/>
</dbReference>
<keyword evidence="2" id="KW-0812">Transmembrane</keyword>
<feature type="region of interest" description="Disordered" evidence="1">
    <location>
        <begin position="153"/>
        <end position="223"/>
    </location>
</feature>
<evidence type="ECO:0000313" key="4">
    <source>
        <dbReference type="Proteomes" id="UP001430290"/>
    </source>
</evidence>
<feature type="compositionally biased region" description="Polar residues" evidence="1">
    <location>
        <begin position="199"/>
        <end position="223"/>
    </location>
</feature>
<keyword evidence="2" id="KW-0472">Membrane</keyword>
<reference evidence="3" key="1">
    <citation type="submission" date="2021-09" db="EMBL/GenBank/DDBJ databases">
        <authorList>
            <person name="Wu T."/>
            <person name="Guo S.Z."/>
        </authorList>
    </citation>
    <scope>NUCLEOTIDE SEQUENCE</scope>
    <source>
        <strain evidence="3">RSS-23</strain>
    </source>
</reference>